<dbReference type="KEGG" id="pphe:PP2015_1681"/>
<dbReference type="STRING" id="161398.PP2015_1681"/>
<dbReference type="Proteomes" id="UP000061457">
    <property type="component" value="Chromosome I"/>
</dbReference>
<reference evidence="1 2" key="1">
    <citation type="submission" date="2015-11" db="EMBL/GenBank/DDBJ databases">
        <authorList>
            <person name="Zhang Y."/>
            <person name="Guo Z."/>
        </authorList>
    </citation>
    <scope>NUCLEOTIDE SEQUENCE [LARGE SCALE GENOMIC DNA]</scope>
    <source>
        <strain evidence="1 2">KCTC 12086</strain>
    </source>
</reference>
<proteinExistence type="predicted"/>
<dbReference type="PATRIC" id="fig|161398.10.peg.1706"/>
<protein>
    <submittedName>
        <fullName evidence="1">ABC transporter substrate-binding protein</fullName>
    </submittedName>
</protein>
<accession>A0A0S2K0X4</accession>
<keyword evidence="2" id="KW-1185">Reference proteome</keyword>
<dbReference type="SUPFAM" id="SSF53850">
    <property type="entry name" value="Periplasmic binding protein-like II"/>
    <property type="match status" value="1"/>
</dbReference>
<evidence type="ECO:0000313" key="1">
    <source>
        <dbReference type="EMBL" id="ALO42183.1"/>
    </source>
</evidence>
<gene>
    <name evidence="1" type="ORF">PP2015_1681</name>
</gene>
<organism evidence="1 2">
    <name type="scientific">Pseudoalteromonas phenolica</name>
    <dbReference type="NCBI Taxonomy" id="161398"/>
    <lineage>
        <taxon>Bacteria</taxon>
        <taxon>Pseudomonadati</taxon>
        <taxon>Pseudomonadota</taxon>
        <taxon>Gammaproteobacteria</taxon>
        <taxon>Alteromonadales</taxon>
        <taxon>Pseudoalteromonadaceae</taxon>
        <taxon>Pseudoalteromonas</taxon>
    </lineage>
</organism>
<dbReference type="Gene3D" id="3.40.190.10">
    <property type="entry name" value="Periplasmic binding protein-like II"/>
    <property type="match status" value="2"/>
</dbReference>
<evidence type="ECO:0000313" key="2">
    <source>
        <dbReference type="Proteomes" id="UP000061457"/>
    </source>
</evidence>
<dbReference type="AlphaFoldDB" id="A0A0S2K0X4"/>
<dbReference type="OrthoDB" id="9806195at2"/>
<dbReference type="EMBL" id="CP013187">
    <property type="protein sequence ID" value="ALO42183.1"/>
    <property type="molecule type" value="Genomic_DNA"/>
</dbReference>
<name>A0A0S2K0X4_9GAMM</name>
<sequence length="245" mass="27934">MGKGEYLKIKLLLKFFIIFFLAAAKVDAKESLRYNLAASESWYPYYIPDEKEPGILGELIPLILKKADIHGIELRFPPKRTIYAMENGLLDFDVVSPVWFAGGDAGEQFIFSKSLIGIEEFYASLAGINLGPMVYKEEVGTILGYYYFDDNTFTRIDFASEKELVMALQKRRVDRVLIGDLPAKYWADKLNVSIRLDQLHTRGELKIRLNKSKAHLLPVINKAITELQQTGKIEKIVSKYTVKQS</sequence>